<keyword evidence="7 10" id="KW-0378">Hydrolase</keyword>
<organism evidence="11 12">
    <name type="scientific">Bacillus cereus HuB4-4</name>
    <dbReference type="NCBI Taxonomy" id="1053211"/>
    <lineage>
        <taxon>Bacteria</taxon>
        <taxon>Bacillati</taxon>
        <taxon>Bacillota</taxon>
        <taxon>Bacilli</taxon>
        <taxon>Bacillales</taxon>
        <taxon>Bacillaceae</taxon>
        <taxon>Bacillus</taxon>
        <taxon>Bacillus cereus group</taxon>
    </lineage>
</organism>
<evidence type="ECO:0000256" key="10">
    <source>
        <dbReference type="HAMAP-Rule" id="MF_01020"/>
    </source>
</evidence>
<accession>A0A9W5QX70</accession>
<dbReference type="NCBIfam" id="TIGR03188">
    <property type="entry name" value="histidine_hisI"/>
    <property type="match status" value="1"/>
</dbReference>
<evidence type="ECO:0000256" key="8">
    <source>
        <dbReference type="ARBA" id="ARBA00022840"/>
    </source>
</evidence>
<dbReference type="PANTHER" id="PTHR42945">
    <property type="entry name" value="HISTIDINE BIOSYNTHESIS BIFUNCTIONAL PROTEIN"/>
    <property type="match status" value="1"/>
</dbReference>
<gene>
    <name evidence="10" type="primary">hisE</name>
    <name evidence="11" type="ORF">IGM_01540</name>
</gene>
<keyword evidence="4 10" id="KW-0963">Cytoplasm</keyword>
<keyword evidence="6 10" id="KW-0547">Nucleotide-binding</keyword>
<reference evidence="11 12" key="1">
    <citation type="submission" date="2012-12" db="EMBL/GenBank/DDBJ databases">
        <title>The Genome Sequence of Bacillus cereus HuB4-4.</title>
        <authorList>
            <consortium name="The Broad Institute Genome Sequencing Platform"/>
            <consortium name="The Broad Institute Genome Sequencing Center for Infectious Disease"/>
            <person name="Feldgarden M."/>
            <person name="Van der Auwera G.A."/>
            <person name="Mahillon J."/>
            <person name="Duprez V."/>
            <person name="Timmery S."/>
            <person name="Mattelet C."/>
            <person name="Dierick K."/>
            <person name="Sun M."/>
            <person name="Yu Z."/>
            <person name="Zhu L."/>
            <person name="Hu X."/>
            <person name="Shank E.B."/>
            <person name="Swiecicka I."/>
            <person name="Hansen B.M."/>
            <person name="Andrup L."/>
            <person name="Walker B."/>
            <person name="Young S.K."/>
            <person name="Zeng Q."/>
            <person name="Gargeya S."/>
            <person name="Fitzgerald M."/>
            <person name="Haas B."/>
            <person name="Abouelleil A."/>
            <person name="Alvarado L."/>
            <person name="Arachchi H.M."/>
            <person name="Berlin A.M."/>
            <person name="Chapman S.B."/>
            <person name="Dewar J."/>
            <person name="Goldberg J."/>
            <person name="Griggs A."/>
            <person name="Gujja S."/>
            <person name="Hansen M."/>
            <person name="Howarth C."/>
            <person name="Imamovic A."/>
            <person name="Larimer J."/>
            <person name="McCowan C."/>
            <person name="Murphy C."/>
            <person name="Neiman D."/>
            <person name="Pearson M."/>
            <person name="Priest M."/>
            <person name="Roberts A."/>
            <person name="Saif S."/>
            <person name="Shea T."/>
            <person name="Sisk P."/>
            <person name="Sykes S."/>
            <person name="Wortman J."/>
            <person name="Nusbaum C."/>
            <person name="Birren B."/>
        </authorList>
    </citation>
    <scope>NUCLEOTIDE SEQUENCE [LARGE SCALE GENOMIC DNA]</scope>
    <source>
        <strain evidence="11 12">HuB4-4</strain>
    </source>
</reference>
<dbReference type="GO" id="GO:0000105">
    <property type="term" value="P:L-histidine biosynthetic process"/>
    <property type="evidence" value="ECO:0007669"/>
    <property type="project" value="UniProtKB-UniRule"/>
</dbReference>
<evidence type="ECO:0000256" key="5">
    <source>
        <dbReference type="ARBA" id="ARBA00022605"/>
    </source>
</evidence>
<comment type="pathway">
    <text evidence="3 10">Amino-acid biosynthesis; L-histidine biosynthesis; L-histidine from 5-phospho-alpha-D-ribose 1-diphosphate: step 2/9.</text>
</comment>
<evidence type="ECO:0000256" key="3">
    <source>
        <dbReference type="ARBA" id="ARBA00005204"/>
    </source>
</evidence>
<dbReference type="GO" id="GO:0004636">
    <property type="term" value="F:phosphoribosyl-ATP diphosphatase activity"/>
    <property type="evidence" value="ECO:0007669"/>
    <property type="project" value="UniProtKB-UniRule"/>
</dbReference>
<evidence type="ECO:0000313" key="11">
    <source>
        <dbReference type="EMBL" id="EOP92499.1"/>
    </source>
</evidence>
<dbReference type="GO" id="GO:0005737">
    <property type="term" value="C:cytoplasm"/>
    <property type="evidence" value="ECO:0007669"/>
    <property type="project" value="UniProtKB-SubCell"/>
</dbReference>
<comment type="catalytic activity">
    <reaction evidence="1 10">
        <text>1-(5-phospho-beta-D-ribosyl)-ATP + H2O = 1-(5-phospho-beta-D-ribosyl)-5'-AMP + diphosphate + H(+)</text>
        <dbReference type="Rhea" id="RHEA:22828"/>
        <dbReference type="ChEBI" id="CHEBI:15377"/>
        <dbReference type="ChEBI" id="CHEBI:15378"/>
        <dbReference type="ChEBI" id="CHEBI:33019"/>
        <dbReference type="ChEBI" id="CHEBI:59457"/>
        <dbReference type="ChEBI" id="CHEBI:73183"/>
        <dbReference type="EC" id="3.6.1.31"/>
    </reaction>
</comment>
<dbReference type="Gene3D" id="1.10.287.1080">
    <property type="entry name" value="MazG-like"/>
    <property type="match status" value="1"/>
</dbReference>
<evidence type="ECO:0000256" key="2">
    <source>
        <dbReference type="ARBA" id="ARBA00004496"/>
    </source>
</evidence>
<comment type="similarity">
    <text evidence="10">Belongs to the PRA-PH family.</text>
</comment>
<comment type="caution">
    <text evidence="11">The sequence shown here is derived from an EMBL/GenBank/DDBJ whole genome shotgun (WGS) entry which is preliminary data.</text>
</comment>
<dbReference type="AlphaFoldDB" id="A0A9W5QX70"/>
<evidence type="ECO:0000256" key="6">
    <source>
        <dbReference type="ARBA" id="ARBA00022741"/>
    </source>
</evidence>
<evidence type="ECO:0000313" key="12">
    <source>
        <dbReference type="Proteomes" id="UP000014009"/>
    </source>
</evidence>
<dbReference type="NCBIfam" id="NF001611">
    <property type="entry name" value="PRK00400.1-3"/>
    <property type="match status" value="1"/>
</dbReference>
<evidence type="ECO:0000256" key="1">
    <source>
        <dbReference type="ARBA" id="ARBA00001460"/>
    </source>
</evidence>
<keyword evidence="8 10" id="KW-0067">ATP-binding</keyword>
<dbReference type="EC" id="3.6.1.31" evidence="10"/>
<evidence type="ECO:0000256" key="9">
    <source>
        <dbReference type="ARBA" id="ARBA00023102"/>
    </source>
</evidence>
<dbReference type="GO" id="GO:0005524">
    <property type="term" value="F:ATP binding"/>
    <property type="evidence" value="ECO:0007669"/>
    <property type="project" value="UniProtKB-KW"/>
</dbReference>
<protein>
    <recommendedName>
        <fullName evidence="10">Phosphoribosyl-ATP pyrophosphatase</fullName>
        <shortName evidence="10">PRA-PH</shortName>
        <ecNumber evidence="10">3.6.1.31</ecNumber>
    </recommendedName>
</protein>
<keyword evidence="9 10" id="KW-0368">Histidine biosynthesis</keyword>
<dbReference type="HAMAP" id="MF_01020">
    <property type="entry name" value="HisE"/>
    <property type="match status" value="1"/>
</dbReference>
<sequence>MSYGGEDMLSLSNYIGGIHMENAFKLLYKTIEERKESPLPESYTNYLFSKGEDKILKKIGEECAEVIIACKNNDKEEVVKEMVDVFYHCFVLLAEKNIALEDVMREVKERNGKLSRVGDRREIDTL</sequence>
<dbReference type="CDD" id="cd11534">
    <property type="entry name" value="NTP-PPase_HisIE_like"/>
    <property type="match status" value="1"/>
</dbReference>
<dbReference type="PANTHER" id="PTHR42945:SF9">
    <property type="entry name" value="HISTIDINE BIOSYNTHESIS BIFUNCTIONAL PROTEIN HISIE"/>
    <property type="match status" value="1"/>
</dbReference>
<dbReference type="InterPro" id="IPR008179">
    <property type="entry name" value="HisE"/>
</dbReference>
<dbReference type="SUPFAM" id="SSF101386">
    <property type="entry name" value="all-alpha NTP pyrophosphatases"/>
    <property type="match status" value="1"/>
</dbReference>
<evidence type="ECO:0000256" key="4">
    <source>
        <dbReference type="ARBA" id="ARBA00022490"/>
    </source>
</evidence>
<dbReference type="Proteomes" id="UP000014009">
    <property type="component" value="Unassembled WGS sequence"/>
</dbReference>
<comment type="subcellular location">
    <subcellularLocation>
        <location evidence="2 10">Cytoplasm</location>
    </subcellularLocation>
</comment>
<dbReference type="InterPro" id="IPR021130">
    <property type="entry name" value="PRib-ATP_PPHydrolase-like"/>
</dbReference>
<evidence type="ECO:0000256" key="7">
    <source>
        <dbReference type="ARBA" id="ARBA00022801"/>
    </source>
</evidence>
<dbReference type="EMBL" id="AHEF01000034">
    <property type="protein sequence ID" value="EOP92499.1"/>
    <property type="molecule type" value="Genomic_DNA"/>
</dbReference>
<dbReference type="Pfam" id="PF01503">
    <property type="entry name" value="PRA-PH"/>
    <property type="match status" value="1"/>
</dbReference>
<keyword evidence="5 10" id="KW-0028">Amino-acid biosynthesis</keyword>
<proteinExistence type="inferred from homology"/>
<name>A0A9W5QX70_BACCE</name>